<dbReference type="UniPathway" id="UPA00148"/>
<evidence type="ECO:0000313" key="7">
    <source>
        <dbReference type="Proteomes" id="UP000317371"/>
    </source>
</evidence>
<dbReference type="Gene3D" id="3.40.50.10230">
    <property type="entry name" value="Cobalamin biosynthesis CobH/CbiC, precorrin-8X methylmutase"/>
    <property type="match status" value="1"/>
</dbReference>
<evidence type="ECO:0000256" key="4">
    <source>
        <dbReference type="ARBA" id="ARBA00023235"/>
    </source>
</evidence>
<dbReference type="GO" id="GO:0016993">
    <property type="term" value="F:precorrin-8X methylmutase activity"/>
    <property type="evidence" value="ECO:0007669"/>
    <property type="project" value="InterPro"/>
</dbReference>
<comment type="similarity">
    <text evidence="2">Belongs to the CobH/CbiC family.</text>
</comment>
<dbReference type="InterPro" id="IPR036588">
    <property type="entry name" value="CobH/CbiC_sf"/>
</dbReference>
<evidence type="ECO:0000313" key="6">
    <source>
        <dbReference type="EMBL" id="TQE97070.1"/>
    </source>
</evidence>
<organism evidence="6 7">
    <name type="scientific">Litorilinea aerophila</name>
    <dbReference type="NCBI Taxonomy" id="1204385"/>
    <lineage>
        <taxon>Bacteria</taxon>
        <taxon>Bacillati</taxon>
        <taxon>Chloroflexota</taxon>
        <taxon>Caldilineae</taxon>
        <taxon>Caldilineales</taxon>
        <taxon>Caldilineaceae</taxon>
        <taxon>Litorilinea</taxon>
    </lineage>
</organism>
<evidence type="ECO:0000256" key="1">
    <source>
        <dbReference type="ARBA" id="ARBA00004953"/>
    </source>
</evidence>
<dbReference type="PANTHER" id="PTHR43588">
    <property type="entry name" value="COBALT-PRECORRIN-8 METHYLMUTASE"/>
    <property type="match status" value="1"/>
</dbReference>
<keyword evidence="7" id="KW-1185">Reference proteome</keyword>
<dbReference type="AlphaFoldDB" id="A0A540VJW5"/>
<dbReference type="SUPFAM" id="SSF63965">
    <property type="entry name" value="Precorrin-8X methylmutase CbiC/CobH"/>
    <property type="match status" value="1"/>
</dbReference>
<comment type="pathway">
    <text evidence="1">Cofactor biosynthesis; adenosylcobalamin biosynthesis.</text>
</comment>
<dbReference type="RefSeq" id="WP_141609055.1">
    <property type="nucleotide sequence ID" value="NZ_VIGC02000005.1"/>
</dbReference>
<dbReference type="PANTHER" id="PTHR43588:SF1">
    <property type="entry name" value="COBALT-PRECORRIN-8 METHYLMUTASE"/>
    <property type="match status" value="1"/>
</dbReference>
<reference evidence="6 7" key="1">
    <citation type="submission" date="2019-06" db="EMBL/GenBank/DDBJ databases">
        <title>Genome sequence of Litorilinea aerophila BAA-2444.</title>
        <authorList>
            <person name="Maclea K.S."/>
            <person name="Maurais E.G."/>
            <person name="Iannazzi L.C."/>
        </authorList>
    </citation>
    <scope>NUCLEOTIDE SEQUENCE [LARGE SCALE GENOMIC DNA]</scope>
    <source>
        <strain evidence="6 7">ATCC BAA-2444</strain>
    </source>
</reference>
<dbReference type="Proteomes" id="UP000317371">
    <property type="component" value="Unassembled WGS sequence"/>
</dbReference>
<dbReference type="Pfam" id="PF02570">
    <property type="entry name" value="CbiC"/>
    <property type="match status" value="1"/>
</dbReference>
<protein>
    <submittedName>
        <fullName evidence="6">Precorrin-8X methylmutase</fullName>
    </submittedName>
</protein>
<evidence type="ECO:0000256" key="3">
    <source>
        <dbReference type="ARBA" id="ARBA00022573"/>
    </source>
</evidence>
<evidence type="ECO:0000259" key="5">
    <source>
        <dbReference type="Pfam" id="PF02570"/>
    </source>
</evidence>
<dbReference type="InterPro" id="IPR003722">
    <property type="entry name" value="Cbl_synth_CobH/CbiC"/>
</dbReference>
<keyword evidence="4" id="KW-0413">Isomerase</keyword>
<feature type="domain" description="Cobalamin biosynthesis precorrin-8X methylmutase CobH/CbiC" evidence="5">
    <location>
        <begin position="11"/>
        <end position="209"/>
    </location>
</feature>
<name>A0A540VJW5_9CHLR</name>
<sequence length="220" mass="22953">MSTPLNDPTAITVRSFAIIRQELERLGLAWAGPEAAVVERIIHSTADFDFATITHFAPGAVQAGAAALGRGCPVVTDVNMVRAGISESRLQALGGSLHCFVADPACATRARASGITRSAAGIRLAWEQGLVDKGLVVIGNAPTALYEIIRLVEQEQACPALVIGVPVGFVSTAESKEALTRLRQVPWIVTQGRKGGSPVAVAIVNALLRLAANVPATETD</sequence>
<proteinExistence type="inferred from homology"/>
<gene>
    <name evidence="6" type="ORF">FKZ61_05405</name>
</gene>
<dbReference type="InParanoid" id="A0A540VJW5"/>
<dbReference type="EMBL" id="VIGC01000005">
    <property type="protein sequence ID" value="TQE97070.1"/>
    <property type="molecule type" value="Genomic_DNA"/>
</dbReference>
<accession>A0A540VJW5</accession>
<dbReference type="OrthoDB" id="9780708at2"/>
<comment type="caution">
    <text evidence="6">The sequence shown here is derived from an EMBL/GenBank/DDBJ whole genome shotgun (WGS) entry which is preliminary data.</text>
</comment>
<keyword evidence="3" id="KW-0169">Cobalamin biosynthesis</keyword>
<evidence type="ECO:0000256" key="2">
    <source>
        <dbReference type="ARBA" id="ARBA00009774"/>
    </source>
</evidence>
<dbReference type="GO" id="GO:0009236">
    <property type="term" value="P:cobalamin biosynthetic process"/>
    <property type="evidence" value="ECO:0007669"/>
    <property type="project" value="UniProtKB-UniPathway"/>
</dbReference>